<dbReference type="InterPro" id="IPR005288">
    <property type="entry name" value="NadB"/>
</dbReference>
<dbReference type="EMBL" id="ABXJ01000055">
    <property type="protein sequence ID" value="EEA90924.1"/>
    <property type="molecule type" value="Genomic_DNA"/>
</dbReference>
<dbReference type="Pfam" id="PF00890">
    <property type="entry name" value="FAD_binding_2"/>
    <property type="match status" value="1"/>
</dbReference>
<evidence type="ECO:0000313" key="14">
    <source>
        <dbReference type="EMBL" id="EEA90924.1"/>
    </source>
</evidence>
<comment type="catalytic activity">
    <reaction evidence="12">
        <text>L-aspartate + O2 = iminosuccinate + H2O2</text>
        <dbReference type="Rhea" id="RHEA:25876"/>
        <dbReference type="ChEBI" id="CHEBI:15379"/>
        <dbReference type="ChEBI" id="CHEBI:16240"/>
        <dbReference type="ChEBI" id="CHEBI:29991"/>
        <dbReference type="ChEBI" id="CHEBI:77875"/>
        <dbReference type="EC" id="1.4.3.16"/>
    </reaction>
    <physiologicalReaction direction="left-to-right" evidence="12">
        <dbReference type="Rhea" id="RHEA:25877"/>
    </physiologicalReaction>
</comment>
<dbReference type="Gene3D" id="3.50.50.60">
    <property type="entry name" value="FAD/NAD(P)-binding domain"/>
    <property type="match status" value="1"/>
</dbReference>
<dbReference type="GeneID" id="98002068"/>
<keyword evidence="6" id="KW-0285">Flavoprotein</keyword>
<comment type="cofactor">
    <cofactor evidence="1">
        <name>FAD</name>
        <dbReference type="ChEBI" id="CHEBI:57692"/>
    </cofactor>
</comment>
<evidence type="ECO:0000256" key="10">
    <source>
        <dbReference type="ARBA" id="ARBA00029426"/>
    </source>
</evidence>
<gene>
    <name evidence="14" type="ORF">COLSTE_00965</name>
</gene>
<evidence type="ECO:0000256" key="8">
    <source>
        <dbReference type="ARBA" id="ARBA00022827"/>
    </source>
</evidence>
<evidence type="ECO:0000256" key="11">
    <source>
        <dbReference type="ARBA" id="ARBA00030386"/>
    </source>
</evidence>
<evidence type="ECO:0000256" key="12">
    <source>
        <dbReference type="ARBA" id="ARBA00048305"/>
    </source>
</evidence>
<dbReference type="SUPFAM" id="SSF56425">
    <property type="entry name" value="Succinate dehydrogenase/fumarate reductase flavoprotein, catalytic domain"/>
    <property type="match status" value="1"/>
</dbReference>
<evidence type="ECO:0000256" key="1">
    <source>
        <dbReference type="ARBA" id="ARBA00001974"/>
    </source>
</evidence>
<name>B6GA69_9ACTN</name>
<sequence>MATSYTDMTCDVVIAGCGVAGLYAALNLPETANIIMLSKGRLDECDSMLAQGGMCVLPEGADYDAFFEDTLRAGHYENRRESVDIMIRSSRSVANDLVALGADFNREEDGGLAFTREGAHSRPRIVFQADVTGKEITETLLAAVRRLPNVTILEHVAVIDLLTEEASGGDEEQPEGGCGMVCRGVRAVPVSAEASVATIEELRGETDAAQPARPEGVGEPFEIRAANTLLATGGIGGVYQHSTNFPQLTGDACFLASEYGIEQEHLDYVQIHPTGLYSDKPGRTFLISESCRGEGAILLNHAGERFTDELQPRDVVARAIQDEMRDEGVEHEWLSFEPVDREAARTHFANIRAHCLEEGRDILCEPIPVVPTQHYFMGGVWVDRDSATTMPHLYAAGETACNGVHGRNRLASNSLLESLVFARRAAWKMATGTSLEVEAAGEPALDGVHRLLPGQAGWRLNIDVVLDA</sequence>
<dbReference type="PANTHER" id="PTHR42716">
    <property type="entry name" value="L-ASPARTATE OXIDASE"/>
    <property type="match status" value="1"/>
</dbReference>
<feature type="domain" description="FAD-dependent oxidoreductase 2 FAD-binding" evidence="13">
    <location>
        <begin position="11"/>
        <end position="415"/>
    </location>
</feature>
<organism evidence="14 15">
    <name type="scientific">Collinsella stercoris DSM 13279</name>
    <dbReference type="NCBI Taxonomy" id="445975"/>
    <lineage>
        <taxon>Bacteria</taxon>
        <taxon>Bacillati</taxon>
        <taxon>Actinomycetota</taxon>
        <taxon>Coriobacteriia</taxon>
        <taxon>Coriobacteriales</taxon>
        <taxon>Coriobacteriaceae</taxon>
        <taxon>Collinsella</taxon>
    </lineage>
</organism>
<evidence type="ECO:0000259" key="13">
    <source>
        <dbReference type="Pfam" id="PF00890"/>
    </source>
</evidence>
<dbReference type="EC" id="1.4.3.16" evidence="4"/>
<evidence type="ECO:0000256" key="4">
    <source>
        <dbReference type="ARBA" id="ARBA00012173"/>
    </source>
</evidence>
<dbReference type="SUPFAM" id="SSF51905">
    <property type="entry name" value="FAD/NAD(P)-binding domain"/>
    <property type="match status" value="1"/>
</dbReference>
<comment type="caution">
    <text evidence="14">The sequence shown here is derived from an EMBL/GenBank/DDBJ whole genome shotgun (WGS) entry which is preliminary data.</text>
</comment>
<proteinExistence type="inferred from homology"/>
<keyword evidence="9" id="KW-0560">Oxidoreductase</keyword>
<dbReference type="InterPro" id="IPR036188">
    <property type="entry name" value="FAD/NAD-bd_sf"/>
</dbReference>
<evidence type="ECO:0000313" key="15">
    <source>
        <dbReference type="Proteomes" id="UP000003560"/>
    </source>
</evidence>
<dbReference type="STRING" id="445975.COLSTE_00965"/>
<keyword evidence="7" id="KW-0662">Pyridine nucleotide biosynthesis</keyword>
<reference evidence="14 15" key="2">
    <citation type="submission" date="2008-10" db="EMBL/GenBank/DDBJ databases">
        <authorList>
            <person name="Fulton L."/>
            <person name="Clifton S."/>
            <person name="Fulton B."/>
            <person name="Xu J."/>
            <person name="Minx P."/>
            <person name="Pepin K.H."/>
            <person name="Johnson M."/>
            <person name="Thiruvilangam P."/>
            <person name="Bhonagiri V."/>
            <person name="Nash W.E."/>
            <person name="Mardis E.R."/>
            <person name="Wilson R.K."/>
        </authorList>
    </citation>
    <scope>NUCLEOTIDE SEQUENCE [LARGE SCALE GENOMIC DNA]</scope>
    <source>
        <strain evidence="14 15">DSM 13279</strain>
    </source>
</reference>
<comment type="function">
    <text evidence="10">Catalyzes the oxidation of L-aspartate to iminoaspartate, the first step in the de novo biosynthesis of NAD(+).</text>
</comment>
<dbReference type="GO" id="GO:0008734">
    <property type="term" value="F:L-aspartate oxidase activity"/>
    <property type="evidence" value="ECO:0007669"/>
    <property type="project" value="UniProtKB-EC"/>
</dbReference>
<dbReference type="RefSeq" id="WP_006720622.1">
    <property type="nucleotide sequence ID" value="NZ_CP085935.1"/>
</dbReference>
<evidence type="ECO:0000256" key="7">
    <source>
        <dbReference type="ARBA" id="ARBA00022642"/>
    </source>
</evidence>
<keyword evidence="15" id="KW-1185">Reference proteome</keyword>
<accession>B6GA69</accession>
<dbReference type="GO" id="GO:0034628">
    <property type="term" value="P:'de novo' NAD+ biosynthetic process from L-aspartate"/>
    <property type="evidence" value="ECO:0007669"/>
    <property type="project" value="TreeGrafter"/>
</dbReference>
<keyword evidence="8" id="KW-0274">FAD</keyword>
<dbReference type="Gene3D" id="3.90.700.10">
    <property type="entry name" value="Succinate dehydrogenase/fumarate reductase flavoprotein, catalytic domain"/>
    <property type="match status" value="1"/>
</dbReference>
<evidence type="ECO:0000256" key="9">
    <source>
        <dbReference type="ARBA" id="ARBA00023002"/>
    </source>
</evidence>
<dbReference type="AlphaFoldDB" id="B6GA69"/>
<protein>
    <recommendedName>
        <fullName evidence="5">L-aspartate oxidase</fullName>
        <ecNumber evidence="4">1.4.3.16</ecNumber>
    </recommendedName>
    <alternativeName>
        <fullName evidence="11">Quinolinate synthase B</fullName>
    </alternativeName>
</protein>
<evidence type="ECO:0000256" key="3">
    <source>
        <dbReference type="ARBA" id="ARBA00008562"/>
    </source>
</evidence>
<dbReference type="HOGENOM" id="CLU_014312_3_1_11"/>
<dbReference type="eggNOG" id="COG0029">
    <property type="taxonomic scope" value="Bacteria"/>
</dbReference>
<dbReference type="Proteomes" id="UP000003560">
    <property type="component" value="Unassembled WGS sequence"/>
</dbReference>
<comment type="similarity">
    <text evidence="3">Belongs to the FAD-dependent oxidoreductase 2 family. NadB subfamily.</text>
</comment>
<evidence type="ECO:0000256" key="6">
    <source>
        <dbReference type="ARBA" id="ARBA00022630"/>
    </source>
</evidence>
<dbReference type="GO" id="GO:0033765">
    <property type="term" value="F:steroid dehydrogenase activity, acting on the CH-CH group of donors"/>
    <property type="evidence" value="ECO:0007669"/>
    <property type="project" value="UniProtKB-ARBA"/>
</dbReference>
<dbReference type="UniPathway" id="UPA00253">
    <property type="reaction ID" value="UER00326"/>
</dbReference>
<dbReference type="PRINTS" id="PR00368">
    <property type="entry name" value="FADPNR"/>
</dbReference>
<evidence type="ECO:0000256" key="5">
    <source>
        <dbReference type="ARBA" id="ARBA00021901"/>
    </source>
</evidence>
<dbReference type="InterPro" id="IPR027477">
    <property type="entry name" value="Succ_DH/fumarate_Rdtase_cat_sf"/>
</dbReference>
<evidence type="ECO:0000256" key="2">
    <source>
        <dbReference type="ARBA" id="ARBA00004950"/>
    </source>
</evidence>
<comment type="pathway">
    <text evidence="2">Cofactor biosynthesis; NAD(+) biosynthesis; iminoaspartate from L-aspartate (oxidase route): step 1/1.</text>
</comment>
<reference evidence="14 15" key="1">
    <citation type="submission" date="2008-10" db="EMBL/GenBank/DDBJ databases">
        <title>Draft genome sequence of Collinsella stercoris (DSM 13279).</title>
        <authorList>
            <person name="Sudarsanam P."/>
            <person name="Ley R."/>
            <person name="Guruge J."/>
            <person name="Turnbaugh P.J."/>
            <person name="Mahowald M."/>
            <person name="Liep D."/>
            <person name="Gordon J."/>
        </authorList>
    </citation>
    <scope>NUCLEOTIDE SEQUENCE [LARGE SCALE GENOMIC DNA]</scope>
    <source>
        <strain evidence="14 15">DSM 13279</strain>
    </source>
</reference>
<dbReference type="PANTHER" id="PTHR42716:SF2">
    <property type="entry name" value="L-ASPARTATE OXIDASE, CHLOROPLASTIC"/>
    <property type="match status" value="1"/>
</dbReference>
<dbReference type="InterPro" id="IPR003953">
    <property type="entry name" value="FAD-dep_OxRdtase_2_FAD-bd"/>
</dbReference>